<dbReference type="PROSITE" id="PS51931">
    <property type="entry name" value="BMC_CP"/>
    <property type="match status" value="1"/>
</dbReference>
<dbReference type="RefSeq" id="WP_017262910.1">
    <property type="nucleotide sequence ID" value="NZ_AUAW01000006.1"/>
</dbReference>
<dbReference type="SMART" id="SM00877">
    <property type="entry name" value="BMC"/>
    <property type="match status" value="1"/>
</dbReference>
<dbReference type="Gene3D" id="3.30.70.1710">
    <property type="match status" value="1"/>
</dbReference>
<dbReference type="PANTHER" id="PTHR40449">
    <property type="entry name" value="ETHANOLAMINE UTILIZATION PROTEIN EUTS"/>
    <property type="match status" value="1"/>
</dbReference>
<dbReference type="Pfam" id="PF00936">
    <property type="entry name" value="BMC"/>
    <property type="match status" value="1"/>
</dbReference>
<dbReference type="SUPFAM" id="SSF143414">
    <property type="entry name" value="CcmK-like"/>
    <property type="match status" value="1"/>
</dbReference>
<gene>
    <name evidence="4" type="ORF">FD35_GL002182</name>
</gene>
<dbReference type="PATRIC" id="fig|1114972.6.peg.2233"/>
<organism evidence="4 5">
    <name type="scientific">Furfurilactobacillus rossiae DSM 15814</name>
    <dbReference type="NCBI Taxonomy" id="1114972"/>
    <lineage>
        <taxon>Bacteria</taxon>
        <taxon>Bacillati</taxon>
        <taxon>Bacillota</taxon>
        <taxon>Bacilli</taxon>
        <taxon>Lactobacillales</taxon>
        <taxon>Lactobacillaceae</taxon>
        <taxon>Furfurilactobacillus</taxon>
    </lineage>
</organism>
<dbReference type="eggNOG" id="COG4810">
    <property type="taxonomic scope" value="Bacteria"/>
</dbReference>
<proteinExistence type="predicted"/>
<accession>A0A0R1RIJ7</accession>
<evidence type="ECO:0000259" key="3">
    <source>
        <dbReference type="PROSITE" id="PS51931"/>
    </source>
</evidence>
<dbReference type="InterPro" id="IPR000249">
    <property type="entry name" value="BMC_dom"/>
</dbReference>
<evidence type="ECO:0000256" key="1">
    <source>
        <dbReference type="ARBA" id="ARBA00024322"/>
    </source>
</evidence>
<dbReference type="AlphaFoldDB" id="A0A0R1RIJ7"/>
<keyword evidence="5" id="KW-1185">Reference proteome</keyword>
<keyword evidence="2" id="KW-1283">Bacterial microcompartment</keyword>
<protein>
    <recommendedName>
        <fullName evidence="3">BMC circularly permuted domain-containing protein</fullName>
    </recommendedName>
</protein>
<evidence type="ECO:0000256" key="2">
    <source>
        <dbReference type="ARBA" id="ARBA00024446"/>
    </source>
</evidence>
<dbReference type="STRING" id="1114972.FD35_GL002182"/>
<sequence>MAEQKAVKRIIQEYVPGKQITLTHIIASPTDDVYVKLGIDNTHDSIGILTVTPAEAAIIAGDMAIKSGGVEIGFLDRFSGTVIFHGQSSALQAAFEQVEHKMTELLHFSVGKITQN</sequence>
<evidence type="ECO:0000313" key="5">
    <source>
        <dbReference type="Proteomes" id="UP000051999"/>
    </source>
</evidence>
<dbReference type="EMBL" id="AZFF01000005">
    <property type="protein sequence ID" value="KRL56142.1"/>
    <property type="molecule type" value="Genomic_DNA"/>
</dbReference>
<dbReference type="PIRSF" id="PIRSF012296">
    <property type="entry name" value="EutS_PduU"/>
    <property type="match status" value="1"/>
</dbReference>
<dbReference type="InterPro" id="IPR044870">
    <property type="entry name" value="BMC_CP"/>
</dbReference>
<reference evidence="4 5" key="1">
    <citation type="journal article" date="2015" name="Genome Announc.">
        <title>Expanding the biotechnology potential of lactobacilli through comparative genomics of 213 strains and associated genera.</title>
        <authorList>
            <person name="Sun Z."/>
            <person name="Harris H.M."/>
            <person name="McCann A."/>
            <person name="Guo C."/>
            <person name="Argimon S."/>
            <person name="Zhang W."/>
            <person name="Yang X."/>
            <person name="Jeffery I.B."/>
            <person name="Cooney J.C."/>
            <person name="Kagawa T.F."/>
            <person name="Liu W."/>
            <person name="Song Y."/>
            <person name="Salvetti E."/>
            <person name="Wrobel A."/>
            <person name="Rasinkangas P."/>
            <person name="Parkhill J."/>
            <person name="Rea M.C."/>
            <person name="O'Sullivan O."/>
            <person name="Ritari J."/>
            <person name="Douillard F.P."/>
            <person name="Paul Ross R."/>
            <person name="Yang R."/>
            <person name="Briner A.E."/>
            <person name="Felis G.E."/>
            <person name="de Vos W.M."/>
            <person name="Barrangou R."/>
            <person name="Klaenhammer T.R."/>
            <person name="Caufield P.W."/>
            <person name="Cui Y."/>
            <person name="Zhang H."/>
            <person name="O'Toole P.W."/>
        </authorList>
    </citation>
    <scope>NUCLEOTIDE SEQUENCE [LARGE SCALE GENOMIC DNA]</scope>
    <source>
        <strain evidence="4 5">DSM 15814</strain>
    </source>
</reference>
<dbReference type="InterPro" id="IPR037233">
    <property type="entry name" value="CcmK-like_sf"/>
</dbReference>
<evidence type="ECO:0000313" key="4">
    <source>
        <dbReference type="EMBL" id="KRL56142.1"/>
    </source>
</evidence>
<dbReference type="OrthoDB" id="9794459at2"/>
<dbReference type="InterPro" id="IPR009307">
    <property type="entry name" value="EutS/PduU/CutR"/>
</dbReference>
<dbReference type="Proteomes" id="UP000051999">
    <property type="component" value="Unassembled WGS sequence"/>
</dbReference>
<name>A0A0R1RIJ7_9LACO</name>
<dbReference type="GO" id="GO:0031469">
    <property type="term" value="C:bacterial microcompartment"/>
    <property type="evidence" value="ECO:0007669"/>
    <property type="project" value="UniProtKB-SubCell"/>
</dbReference>
<comment type="caution">
    <text evidence="4">The sequence shown here is derived from an EMBL/GenBank/DDBJ whole genome shotgun (WGS) entry which is preliminary data.</text>
</comment>
<feature type="domain" description="BMC circularly permuted" evidence="3">
    <location>
        <begin position="9"/>
        <end position="108"/>
    </location>
</feature>
<dbReference type="PANTHER" id="PTHR40449:SF2">
    <property type="entry name" value="BACTERIAL MICROCOMPARTMENT SHELL PROTEIN EUTS"/>
    <property type="match status" value="1"/>
</dbReference>
<comment type="subcellular location">
    <subcellularLocation>
        <location evidence="1">Bacterial microcompartment</location>
    </subcellularLocation>
</comment>